<organism evidence="2 3">
    <name type="scientific">Klebsiella pneumoniae</name>
    <dbReference type="NCBI Taxonomy" id="573"/>
    <lineage>
        <taxon>Bacteria</taxon>
        <taxon>Pseudomonadati</taxon>
        <taxon>Pseudomonadota</taxon>
        <taxon>Gammaproteobacteria</taxon>
        <taxon>Enterobacterales</taxon>
        <taxon>Enterobacteriaceae</taxon>
        <taxon>Klebsiella/Raoultella group</taxon>
        <taxon>Klebsiella</taxon>
        <taxon>Klebsiella pneumoniae complex</taxon>
    </lineage>
</organism>
<gene>
    <name evidence="2" type="primary">fhuF_1</name>
    <name evidence="2" type="ORF">NCTC9601_05721</name>
</gene>
<dbReference type="EMBL" id="UASN01000022">
    <property type="protein sequence ID" value="SQC18956.1"/>
    <property type="molecule type" value="Genomic_DNA"/>
</dbReference>
<evidence type="ECO:0000313" key="3">
    <source>
        <dbReference type="Proteomes" id="UP000251123"/>
    </source>
</evidence>
<name>A0A2X3D3M0_KLEPN</name>
<evidence type="ECO:0000259" key="1">
    <source>
        <dbReference type="Pfam" id="PF11575"/>
    </source>
</evidence>
<accession>A0A2X3D3M0</accession>
<dbReference type="InterPro" id="IPR008090">
    <property type="entry name" value="Fe_iron_reduct"/>
</dbReference>
<reference evidence="2 3" key="1">
    <citation type="submission" date="2018-06" db="EMBL/GenBank/DDBJ databases">
        <authorList>
            <consortium name="Pathogen Informatics"/>
            <person name="Doyle S."/>
        </authorList>
    </citation>
    <scope>NUCLEOTIDE SEQUENCE [LARGE SCALE GENOMIC DNA]</scope>
    <source>
        <strain evidence="2 3">NCTC9601</strain>
    </source>
</reference>
<evidence type="ECO:0000313" key="2">
    <source>
        <dbReference type="EMBL" id="SQC18956.1"/>
    </source>
</evidence>
<protein>
    <submittedName>
        <fullName evidence="2">Ferric reductase</fullName>
    </submittedName>
</protein>
<dbReference type="Pfam" id="PF11575">
    <property type="entry name" value="FhuF_C"/>
    <property type="match status" value="1"/>
</dbReference>
<dbReference type="GO" id="GO:0051537">
    <property type="term" value="F:2 iron, 2 sulfur cluster binding"/>
    <property type="evidence" value="ECO:0007669"/>
    <property type="project" value="InterPro"/>
</dbReference>
<feature type="domain" description="Ferric siderophore reductase C-terminal" evidence="1">
    <location>
        <begin position="44"/>
        <end position="64"/>
    </location>
</feature>
<dbReference type="NCBIfam" id="TIGR03951">
    <property type="entry name" value="Fe_III_red_FhuF"/>
    <property type="match status" value="1"/>
</dbReference>
<sequence length="65" mass="7652">MRALLGDERLAALRQHCFFEKQLADGQDNPLWRTVMLREGQLVRRTCCQRYRLPDVQQCGDCTLK</sequence>
<dbReference type="Proteomes" id="UP000251123">
    <property type="component" value="Unassembled WGS sequence"/>
</dbReference>
<dbReference type="AlphaFoldDB" id="A0A2X3D3M0"/>
<dbReference type="PRINTS" id="PR01714">
    <property type="entry name" value="2FE2SRDCTASE"/>
</dbReference>
<proteinExistence type="predicted"/>
<dbReference type="InterPro" id="IPR024726">
    <property type="entry name" value="FhuF_C"/>
</dbReference>